<evidence type="ECO:0000313" key="2">
    <source>
        <dbReference type="EMBL" id="CAD7226935.1"/>
    </source>
</evidence>
<feature type="compositionally biased region" description="Low complexity" evidence="1">
    <location>
        <begin position="199"/>
        <end position="223"/>
    </location>
</feature>
<feature type="compositionally biased region" description="Polar residues" evidence="1">
    <location>
        <begin position="253"/>
        <end position="262"/>
    </location>
</feature>
<evidence type="ECO:0000256" key="1">
    <source>
        <dbReference type="SAM" id="MobiDB-lite"/>
    </source>
</evidence>
<feature type="region of interest" description="Disordered" evidence="1">
    <location>
        <begin position="62"/>
        <end position="118"/>
    </location>
</feature>
<sequence length="408" mass="43803">MNEENEKGESKRRKQHTDEKQPNGRLKGSLESVVVLASSPGKKKKGGYFSSVEVKTAVIRRSSCRATQMPRSHSVPLRDGGCLSFAQKPDSDDESGGEEDTYRPAESGQPSAGGHRESRYHTFHHSTSIPLQTSSRVSYNARSGSVDFAESSNSLHRLSRIIGAQNETYHHFPSPSVESIPMPTMTSTPTCGRSSVGRSYSPGYYTTPRPPSSSSNTHSQAPTPFGRMELSNSSDNVLNESRPRGRPGVPMVTSVSRPSSLSRCPELDSVVKSRSLPHCARNRQLTLASGSLPLENTGLGITRDLRHQVMAETAAALAEATSPSYPHPMPLVGNTRILPSPSATTSSGCSSSSYAPPNKYATLSSFSGSSGSDSRHGSNATLPTSRSRQSLVAAYTGTVIVYDERTEL</sequence>
<reference evidence="2" key="1">
    <citation type="submission" date="2020-11" db="EMBL/GenBank/DDBJ databases">
        <authorList>
            <person name="Tran Van P."/>
        </authorList>
    </citation>
    <scope>NUCLEOTIDE SEQUENCE</scope>
</reference>
<name>A0A7R8WDS8_9CRUS</name>
<feature type="region of interest" description="Disordered" evidence="1">
    <location>
        <begin position="1"/>
        <end position="32"/>
    </location>
</feature>
<organism evidence="2">
    <name type="scientific">Cyprideis torosa</name>
    <dbReference type="NCBI Taxonomy" id="163714"/>
    <lineage>
        <taxon>Eukaryota</taxon>
        <taxon>Metazoa</taxon>
        <taxon>Ecdysozoa</taxon>
        <taxon>Arthropoda</taxon>
        <taxon>Crustacea</taxon>
        <taxon>Oligostraca</taxon>
        <taxon>Ostracoda</taxon>
        <taxon>Podocopa</taxon>
        <taxon>Podocopida</taxon>
        <taxon>Cytherocopina</taxon>
        <taxon>Cytheroidea</taxon>
        <taxon>Cytherideidae</taxon>
        <taxon>Cyprideis</taxon>
    </lineage>
</organism>
<dbReference type="AlphaFoldDB" id="A0A7R8WDS8"/>
<feature type="region of interest" description="Disordered" evidence="1">
    <location>
        <begin position="173"/>
        <end position="263"/>
    </location>
</feature>
<dbReference type="EMBL" id="OB660981">
    <property type="protein sequence ID" value="CAD7226935.1"/>
    <property type="molecule type" value="Genomic_DNA"/>
</dbReference>
<feature type="compositionally biased region" description="Low complexity" evidence="1">
    <location>
        <begin position="181"/>
        <end position="190"/>
    </location>
</feature>
<feature type="compositionally biased region" description="Low complexity" evidence="1">
    <location>
        <begin position="339"/>
        <end position="357"/>
    </location>
</feature>
<feature type="region of interest" description="Disordered" evidence="1">
    <location>
        <begin position="333"/>
        <end position="386"/>
    </location>
</feature>
<gene>
    <name evidence="2" type="ORF">CTOB1V02_LOCUS4846</name>
</gene>
<feature type="compositionally biased region" description="Polar residues" evidence="1">
    <location>
        <begin position="230"/>
        <end position="239"/>
    </location>
</feature>
<accession>A0A7R8WDS8</accession>
<proteinExistence type="predicted"/>
<protein>
    <submittedName>
        <fullName evidence="2">Uncharacterized protein</fullName>
    </submittedName>
</protein>